<dbReference type="RefSeq" id="XP_031920991.1">
    <property type="nucleotide sequence ID" value="XM_032069255.1"/>
</dbReference>
<feature type="chain" id="PRO_5025059507" description="Extracellular membrane protein CFEM domain-containing protein" evidence="1">
    <location>
        <begin position="19"/>
        <end position="112"/>
    </location>
</feature>
<dbReference type="Proteomes" id="UP000326268">
    <property type="component" value="Unassembled WGS sequence"/>
</dbReference>
<evidence type="ECO:0000313" key="3">
    <source>
        <dbReference type="Proteomes" id="UP000326268"/>
    </source>
</evidence>
<dbReference type="AlphaFoldDB" id="A0A5N6ZP02"/>
<organism evidence="2 3">
    <name type="scientific">Aspergillus caelatus</name>
    <dbReference type="NCBI Taxonomy" id="61420"/>
    <lineage>
        <taxon>Eukaryota</taxon>
        <taxon>Fungi</taxon>
        <taxon>Dikarya</taxon>
        <taxon>Ascomycota</taxon>
        <taxon>Pezizomycotina</taxon>
        <taxon>Eurotiomycetes</taxon>
        <taxon>Eurotiomycetidae</taxon>
        <taxon>Eurotiales</taxon>
        <taxon>Aspergillaceae</taxon>
        <taxon>Aspergillus</taxon>
        <taxon>Aspergillus subgen. Circumdati</taxon>
    </lineage>
</organism>
<accession>A0A5N6ZP02</accession>
<dbReference type="OrthoDB" id="10283053at2759"/>
<proteinExistence type="predicted"/>
<protein>
    <recommendedName>
        <fullName evidence="4">Extracellular membrane protein CFEM domain-containing protein</fullName>
    </recommendedName>
</protein>
<feature type="signal peptide" evidence="1">
    <location>
        <begin position="1"/>
        <end position="18"/>
    </location>
</feature>
<name>A0A5N6ZP02_9EURO</name>
<evidence type="ECO:0000313" key="2">
    <source>
        <dbReference type="EMBL" id="KAE8357910.1"/>
    </source>
</evidence>
<dbReference type="PROSITE" id="PS51257">
    <property type="entry name" value="PROKAR_LIPOPROTEIN"/>
    <property type="match status" value="1"/>
</dbReference>
<dbReference type="GeneID" id="43653701"/>
<keyword evidence="1" id="KW-0732">Signal</keyword>
<evidence type="ECO:0000256" key="1">
    <source>
        <dbReference type="SAM" id="SignalP"/>
    </source>
</evidence>
<reference evidence="2 3" key="1">
    <citation type="submission" date="2019-04" db="EMBL/GenBank/DDBJ databases">
        <title>Friends and foes A comparative genomics studyof 23 Aspergillus species from section Flavi.</title>
        <authorList>
            <consortium name="DOE Joint Genome Institute"/>
            <person name="Kjaerbolling I."/>
            <person name="Vesth T."/>
            <person name="Frisvad J.C."/>
            <person name="Nybo J.L."/>
            <person name="Theobald S."/>
            <person name="Kildgaard S."/>
            <person name="Isbrandt T."/>
            <person name="Kuo A."/>
            <person name="Sato A."/>
            <person name="Lyhne E.K."/>
            <person name="Kogle M.E."/>
            <person name="Wiebenga A."/>
            <person name="Kun R.S."/>
            <person name="Lubbers R.J."/>
            <person name="Makela M.R."/>
            <person name="Barry K."/>
            <person name="Chovatia M."/>
            <person name="Clum A."/>
            <person name="Daum C."/>
            <person name="Haridas S."/>
            <person name="He G."/>
            <person name="LaButti K."/>
            <person name="Lipzen A."/>
            <person name="Mondo S."/>
            <person name="Riley R."/>
            <person name="Salamov A."/>
            <person name="Simmons B.A."/>
            <person name="Magnuson J.K."/>
            <person name="Henrissat B."/>
            <person name="Mortensen U.H."/>
            <person name="Larsen T.O."/>
            <person name="Devries R.P."/>
            <person name="Grigoriev I.V."/>
            <person name="Machida M."/>
            <person name="Baker S.E."/>
            <person name="Andersen M.R."/>
        </authorList>
    </citation>
    <scope>NUCLEOTIDE SEQUENCE [LARGE SCALE GENOMIC DNA]</scope>
    <source>
        <strain evidence="2 3">CBS 763.97</strain>
    </source>
</reference>
<dbReference type="EMBL" id="ML737947">
    <property type="protein sequence ID" value="KAE8357910.1"/>
    <property type="molecule type" value="Genomic_DNA"/>
</dbReference>
<keyword evidence="3" id="KW-1185">Reference proteome</keyword>
<sequence length="112" mass="11729">MRFGYVSILAGLVAVAVAESQNGGCPVNIQAAMSCMGAPCPAKCLMEKAQVTDSKGCLDLGKAKALKDQCMEDKFKGVVDCVQPLLKEGMCQCGDFEPIKSECTSTIMEAAA</sequence>
<evidence type="ECO:0008006" key="4">
    <source>
        <dbReference type="Google" id="ProtNLM"/>
    </source>
</evidence>
<gene>
    <name evidence="2" type="ORF">BDV27DRAFT_138513</name>
</gene>